<dbReference type="PROSITE" id="PS51473">
    <property type="entry name" value="GNK2"/>
    <property type="match status" value="3"/>
</dbReference>
<accession>A0A7G2ERT6</accession>
<sequence length="504" mass="56716">MSSVFGSVHILAMIAIQLLLIHSVSSLNLTNAYLHHKCSNTQGKYKQGSAFEKNLNLVLSTITSIGNFRDGFRYTEEGEDPNNVFVMFQCRGDSYWSKCPPCISTAVSGISSVASFNKIDYENDFYLSNPKNMSDRELFNKETSALLEKLANKASDRNNLDGKQLVLYAAGEKRIGTKKVSAMVQCTKDLIFTKCFECLEGILRKFPECCDGKQGGRVLGTSCNFRRGSLEMNDGDKAMWHHVLCRSRPLVATQLLFIRNVSSLNLTNEYLHHKCLVSEGKYKPGSKYEYILNDYIRFLAAGNFRSGSMHMTSGLKPNAVTILYQCRGDSYNSKCRSCYAAGISGLRRRCPRNKGGIIWFDQCFVEITSISVIDFNISKINYENNFPLHNPNRVSGNIKSFNNETMALLKELALKANNKDNMDNGKMALYASGEKRVGTKKVYAMVQCMRDLVKPKMCKECLESIIKEFPECCNGKQGGRILGTSCDFRYELYPFLRTSDSKTV</sequence>
<evidence type="ECO:0000313" key="9">
    <source>
        <dbReference type="Proteomes" id="UP000516314"/>
    </source>
</evidence>
<gene>
    <name evidence="8" type="ORF">AT9943_LOCUS11719</name>
</gene>
<evidence type="ECO:0000256" key="4">
    <source>
        <dbReference type="ARBA" id="ARBA00022737"/>
    </source>
</evidence>
<dbReference type="Pfam" id="PF01657">
    <property type="entry name" value="Stress-antifung"/>
    <property type="match status" value="4"/>
</dbReference>
<proteinExistence type="inferred from homology"/>
<evidence type="ECO:0000256" key="3">
    <source>
        <dbReference type="ARBA" id="ARBA00022729"/>
    </source>
</evidence>
<dbReference type="EMBL" id="LR881468">
    <property type="protein sequence ID" value="CAD5323792.1"/>
    <property type="molecule type" value="Genomic_DNA"/>
</dbReference>
<feature type="domain" description="Gnk2-homologous" evidence="7">
    <location>
        <begin position="270"/>
        <end position="372"/>
    </location>
</feature>
<feature type="domain" description="Gnk2-homologous" evidence="7">
    <location>
        <begin position="121"/>
        <end position="232"/>
    </location>
</feature>
<evidence type="ECO:0000256" key="6">
    <source>
        <dbReference type="SAM" id="SignalP"/>
    </source>
</evidence>
<evidence type="ECO:0000313" key="8">
    <source>
        <dbReference type="EMBL" id="CAD5323792.1"/>
    </source>
</evidence>
<dbReference type="CDD" id="cd23509">
    <property type="entry name" value="Gnk2-like"/>
    <property type="match status" value="4"/>
</dbReference>
<evidence type="ECO:0000256" key="1">
    <source>
        <dbReference type="ARBA" id="ARBA00004613"/>
    </source>
</evidence>
<reference evidence="8 9" key="1">
    <citation type="submission" date="2020-09" db="EMBL/GenBank/DDBJ databases">
        <authorList>
            <person name="Ashkenazy H."/>
        </authorList>
    </citation>
    <scope>NUCLEOTIDE SEQUENCE [LARGE SCALE GENOMIC DNA]</scope>
    <source>
        <strain evidence="9">cv. Cdm-0</strain>
    </source>
</reference>
<dbReference type="Proteomes" id="UP000516314">
    <property type="component" value="Chromosome 3"/>
</dbReference>
<protein>
    <submittedName>
        <fullName evidence="8">(thale cress) hypothetical protein</fullName>
    </submittedName>
</protein>
<evidence type="ECO:0000256" key="2">
    <source>
        <dbReference type="ARBA" id="ARBA00022525"/>
    </source>
</evidence>
<dbReference type="GO" id="GO:0005576">
    <property type="term" value="C:extracellular region"/>
    <property type="evidence" value="ECO:0007669"/>
    <property type="project" value="UniProtKB-SubCell"/>
</dbReference>
<comment type="similarity">
    <text evidence="5">Belongs to the cysteine-rich repeat secretory protein family.</text>
</comment>
<dbReference type="InterPro" id="IPR038408">
    <property type="entry name" value="GNK2_sf"/>
</dbReference>
<feature type="domain" description="Gnk2-homologous" evidence="7">
    <location>
        <begin position="382"/>
        <end position="495"/>
    </location>
</feature>
<keyword evidence="4" id="KW-0677">Repeat</keyword>
<evidence type="ECO:0000256" key="5">
    <source>
        <dbReference type="ARBA" id="ARBA00038515"/>
    </source>
</evidence>
<feature type="chain" id="PRO_5028881984" evidence="6">
    <location>
        <begin position="27"/>
        <end position="504"/>
    </location>
</feature>
<name>A0A7G2ERT6_ARATH</name>
<feature type="signal peptide" evidence="6">
    <location>
        <begin position="1"/>
        <end position="26"/>
    </location>
</feature>
<dbReference type="PANTHER" id="PTHR32411:SF54">
    <property type="entry name" value="CYSTEINE-RICH REPEAT SECRETORY PROTEIN 29-RELATED"/>
    <property type="match status" value="1"/>
</dbReference>
<dbReference type="Gene3D" id="3.30.430.20">
    <property type="entry name" value="Gnk2 domain, C-X8-C-X2-C motif"/>
    <property type="match status" value="4"/>
</dbReference>
<comment type="subcellular location">
    <subcellularLocation>
        <location evidence="1">Secreted</location>
    </subcellularLocation>
</comment>
<dbReference type="PANTHER" id="PTHR32411">
    <property type="entry name" value="CYSTEINE-RICH REPEAT SECRETORY PROTEIN 38-RELATED"/>
    <property type="match status" value="1"/>
</dbReference>
<evidence type="ECO:0000259" key="7">
    <source>
        <dbReference type="PROSITE" id="PS51473"/>
    </source>
</evidence>
<dbReference type="InterPro" id="IPR002902">
    <property type="entry name" value="GNK2"/>
</dbReference>
<organism evidence="8 9">
    <name type="scientific">Arabidopsis thaliana</name>
    <name type="common">Mouse-ear cress</name>
    <dbReference type="NCBI Taxonomy" id="3702"/>
    <lineage>
        <taxon>Eukaryota</taxon>
        <taxon>Viridiplantae</taxon>
        <taxon>Streptophyta</taxon>
        <taxon>Embryophyta</taxon>
        <taxon>Tracheophyta</taxon>
        <taxon>Spermatophyta</taxon>
        <taxon>Magnoliopsida</taxon>
        <taxon>eudicotyledons</taxon>
        <taxon>Gunneridae</taxon>
        <taxon>Pentapetalae</taxon>
        <taxon>rosids</taxon>
        <taxon>malvids</taxon>
        <taxon>Brassicales</taxon>
        <taxon>Brassicaceae</taxon>
        <taxon>Camelineae</taxon>
        <taxon>Arabidopsis</taxon>
    </lineage>
</organism>
<keyword evidence="2" id="KW-0964">Secreted</keyword>
<dbReference type="AlphaFoldDB" id="A0A7G2ERT6"/>
<keyword evidence="3 6" id="KW-0732">Signal</keyword>
<dbReference type="InterPro" id="IPR050581">
    <property type="entry name" value="CRR_secretory_protein"/>
</dbReference>